<dbReference type="PANTHER" id="PTHR43963">
    <property type="entry name" value="CARBONYL REDUCTASE 1-RELATED"/>
    <property type="match status" value="1"/>
</dbReference>
<dbReference type="Pfam" id="PF00106">
    <property type="entry name" value="adh_short"/>
    <property type="match status" value="1"/>
</dbReference>
<gene>
    <name evidence="1" type="ORF">CSSPJE1EN1_LOCUS16141</name>
</gene>
<protein>
    <submittedName>
        <fullName evidence="1">Uncharacterized protein</fullName>
    </submittedName>
</protein>
<dbReference type="PRINTS" id="PR00081">
    <property type="entry name" value="GDHRDH"/>
</dbReference>
<dbReference type="SUPFAM" id="SSF51735">
    <property type="entry name" value="NAD(P)-binding Rossmann-fold domains"/>
    <property type="match status" value="1"/>
</dbReference>
<dbReference type="PROSITE" id="PS00061">
    <property type="entry name" value="ADH_SHORT"/>
    <property type="match status" value="1"/>
</dbReference>
<name>A0ABP0WV00_9BRYO</name>
<dbReference type="Gene3D" id="3.40.50.720">
    <property type="entry name" value="NAD(P)-binding Rossmann-like Domain"/>
    <property type="match status" value="1"/>
</dbReference>
<proteinExistence type="predicted"/>
<evidence type="ECO:0000313" key="2">
    <source>
        <dbReference type="Proteomes" id="UP001497444"/>
    </source>
</evidence>
<reference evidence="1" key="1">
    <citation type="submission" date="2024-02" db="EMBL/GenBank/DDBJ databases">
        <authorList>
            <consortium name="ELIXIR-Norway"/>
            <consortium name="Elixir Norway"/>
        </authorList>
    </citation>
    <scope>NUCLEOTIDE SEQUENCE</scope>
</reference>
<dbReference type="InterPro" id="IPR036291">
    <property type="entry name" value="NAD(P)-bd_dom_sf"/>
</dbReference>
<sequence length="327" mass="36105">MGGEHDKAALEQLSKRRERTFKLDAELTSTNQNWWSKETVAVVTGANKGIGFAIVRQLAKQGITVVLTARDTNRGERAVESLKCEGLHDNVNFHSLDVRSEQSALALAEWLRDTYGGIDILINNAAIASTEIGDTFEDVKSLLDTNYFGVKNVTKALLPLARNTPGGFRVVVVSSSVGQLKGLGNNNKYRKILSDRENITEDLVDDFVYKYLEEVENGTWKEGGWPDWTKLGQQFPLRTYSVSKLAVNAYVSALHNSFAAGRGRKLGQLVNVFSCCPGLVDTDLGFLGRPVPKKTPEQGADTPVWLALYCPKGGSGKFWSDRNEKEF</sequence>
<keyword evidence="2" id="KW-1185">Reference proteome</keyword>
<evidence type="ECO:0000313" key="1">
    <source>
        <dbReference type="EMBL" id="CAK9270663.1"/>
    </source>
</evidence>
<dbReference type="InterPro" id="IPR002347">
    <property type="entry name" value="SDR_fam"/>
</dbReference>
<dbReference type="EMBL" id="OZ020098">
    <property type="protein sequence ID" value="CAK9270663.1"/>
    <property type="molecule type" value="Genomic_DNA"/>
</dbReference>
<dbReference type="InterPro" id="IPR020904">
    <property type="entry name" value="Sc_DH/Rdtase_CS"/>
</dbReference>
<dbReference type="PANTHER" id="PTHR43963:SF6">
    <property type="entry name" value="CHAIN DEHYDROGENASE FAMILY PROTEIN, PUTATIVE (AFU_ORTHOLOGUE AFUA_3G15350)-RELATED"/>
    <property type="match status" value="1"/>
</dbReference>
<accession>A0ABP0WV00</accession>
<organism evidence="1 2">
    <name type="scientific">Sphagnum jensenii</name>
    <dbReference type="NCBI Taxonomy" id="128206"/>
    <lineage>
        <taxon>Eukaryota</taxon>
        <taxon>Viridiplantae</taxon>
        <taxon>Streptophyta</taxon>
        <taxon>Embryophyta</taxon>
        <taxon>Bryophyta</taxon>
        <taxon>Sphagnophytina</taxon>
        <taxon>Sphagnopsida</taxon>
        <taxon>Sphagnales</taxon>
        <taxon>Sphagnaceae</taxon>
        <taxon>Sphagnum</taxon>
    </lineage>
</organism>
<dbReference type="Proteomes" id="UP001497444">
    <property type="component" value="Chromosome 3"/>
</dbReference>